<sequence length="258" mass="28494">MTGADGFRVFEPDAQTLVWAQSAHAQALRISADPGMRAANLRHGETWFVGVDALPNAADGSIAGAALQGPWSAHVPTVDHWHPAQVSIVFPGYPKQDRGESDANHRYRITRFAAHVDGLLPEGPARRRYLREPHAFILGLPLNVSNAAPLTVWPRSQRIMGQAFRDVTANKDPSQVDLTQAYQAARRRCFEQIAPLTITAAPGQAILLHRHLLHGVAPWAEDHTAPPEGRMIAYFRPQYSAARWLIDDDLETRNFGNA</sequence>
<evidence type="ECO:0008006" key="3">
    <source>
        <dbReference type="Google" id="ProtNLM"/>
    </source>
</evidence>
<evidence type="ECO:0000313" key="2">
    <source>
        <dbReference type="Proteomes" id="UP000635142"/>
    </source>
</evidence>
<evidence type="ECO:0000313" key="1">
    <source>
        <dbReference type="EMBL" id="MBD3662433.1"/>
    </source>
</evidence>
<protein>
    <recommendedName>
        <fullName evidence="3">Phytanoyl-CoA dioxygenase</fullName>
    </recommendedName>
</protein>
<proteinExistence type="predicted"/>
<name>A0A927CZS5_9RHOB</name>
<accession>A0A927CZS5</accession>
<organism evidence="1 2">
    <name type="scientific">Sulfitobacter aestuariivivens</name>
    <dbReference type="NCBI Taxonomy" id="2766981"/>
    <lineage>
        <taxon>Bacteria</taxon>
        <taxon>Pseudomonadati</taxon>
        <taxon>Pseudomonadota</taxon>
        <taxon>Alphaproteobacteria</taxon>
        <taxon>Rhodobacterales</taxon>
        <taxon>Roseobacteraceae</taxon>
        <taxon>Sulfitobacter</taxon>
    </lineage>
</organism>
<dbReference type="RefSeq" id="WP_191073470.1">
    <property type="nucleotide sequence ID" value="NZ_JACTAG010000001.1"/>
</dbReference>
<dbReference type="SUPFAM" id="SSF51197">
    <property type="entry name" value="Clavaminate synthase-like"/>
    <property type="match status" value="1"/>
</dbReference>
<comment type="caution">
    <text evidence="1">The sequence shown here is derived from an EMBL/GenBank/DDBJ whole genome shotgun (WGS) entry which is preliminary data.</text>
</comment>
<keyword evidence="2" id="KW-1185">Reference proteome</keyword>
<reference evidence="1" key="1">
    <citation type="submission" date="2020-08" db="EMBL/GenBank/DDBJ databases">
        <title>Sulfitobacter aestuariivivens sp. nov., isolated from a tidal flat.</title>
        <authorList>
            <person name="Park S."/>
            <person name="Yoon J.-H."/>
        </authorList>
    </citation>
    <scope>NUCLEOTIDE SEQUENCE</scope>
    <source>
        <strain evidence="1">TSTF-M16</strain>
    </source>
</reference>
<dbReference type="Proteomes" id="UP000635142">
    <property type="component" value="Unassembled WGS sequence"/>
</dbReference>
<dbReference type="EMBL" id="JACTAG010000001">
    <property type="protein sequence ID" value="MBD3662433.1"/>
    <property type="molecule type" value="Genomic_DNA"/>
</dbReference>
<dbReference type="AlphaFoldDB" id="A0A927CZS5"/>
<gene>
    <name evidence="1" type="ORF">H9Q16_00705</name>
</gene>